<evidence type="ECO:0000256" key="4">
    <source>
        <dbReference type="ARBA" id="ARBA00022679"/>
    </source>
</evidence>
<dbReference type="GO" id="GO:0000162">
    <property type="term" value="P:L-tryptophan biosynthetic process"/>
    <property type="evidence" value="ECO:0007669"/>
    <property type="project" value="UniProtKB-UniRule"/>
</dbReference>
<feature type="binding site" evidence="9">
    <location>
        <position position="121"/>
    </location>
    <ligand>
        <name>5-phospho-alpha-D-ribose 1-diphosphate</name>
        <dbReference type="ChEBI" id="CHEBI:58017"/>
    </ligand>
</feature>
<dbReference type="Proteomes" id="UP000322084">
    <property type="component" value="Unassembled WGS sequence"/>
</dbReference>
<dbReference type="UniPathway" id="UPA00035">
    <property type="reaction ID" value="UER00041"/>
</dbReference>
<feature type="binding site" evidence="9">
    <location>
        <position position="93"/>
    </location>
    <ligand>
        <name>Mg(2+)</name>
        <dbReference type="ChEBI" id="CHEBI:18420"/>
        <label>1</label>
    </ligand>
</feature>
<keyword evidence="5 9" id="KW-0822">Tryptophan biosynthesis</keyword>
<feature type="binding site" evidence="9">
    <location>
        <position position="81"/>
    </location>
    <ligand>
        <name>5-phospho-alpha-D-ribose 1-diphosphate</name>
        <dbReference type="ChEBI" id="CHEBI:58017"/>
    </ligand>
</feature>
<name>A0A5A7MLH5_9PROT</name>
<dbReference type="InterPro" id="IPR000312">
    <property type="entry name" value="Glycosyl_Trfase_fam3"/>
</dbReference>
<feature type="binding site" evidence="9">
    <location>
        <begin position="109"/>
        <end position="117"/>
    </location>
    <ligand>
        <name>5-phospho-alpha-D-ribose 1-diphosphate</name>
        <dbReference type="ChEBI" id="CHEBI:58017"/>
    </ligand>
</feature>
<feature type="binding site" evidence="9">
    <location>
        <begin position="84"/>
        <end position="85"/>
    </location>
    <ligand>
        <name>5-phospho-alpha-D-ribose 1-diphosphate</name>
        <dbReference type="ChEBI" id="CHEBI:58017"/>
    </ligand>
</feature>
<gene>
    <name evidence="9 12" type="primary">trpD</name>
    <name evidence="12" type="ORF">JCM17844_04570</name>
</gene>
<dbReference type="SUPFAM" id="SSF47648">
    <property type="entry name" value="Nucleoside phosphorylase/phosphoribosyltransferase N-terminal domain"/>
    <property type="match status" value="1"/>
</dbReference>
<dbReference type="SUPFAM" id="SSF52418">
    <property type="entry name" value="Nucleoside phosphorylase/phosphoribosyltransferase catalytic domain"/>
    <property type="match status" value="1"/>
</dbReference>
<dbReference type="Gene3D" id="3.40.1030.10">
    <property type="entry name" value="Nucleoside phosphorylase/phosphoribosyltransferase catalytic domain"/>
    <property type="match status" value="1"/>
</dbReference>
<dbReference type="Pfam" id="PF00591">
    <property type="entry name" value="Glycos_transf_3"/>
    <property type="match status" value="1"/>
</dbReference>
<comment type="similarity">
    <text evidence="9">Belongs to the anthranilate phosphoribosyltransferase family.</text>
</comment>
<evidence type="ECO:0000256" key="5">
    <source>
        <dbReference type="ARBA" id="ARBA00022822"/>
    </source>
</evidence>
<evidence type="ECO:0000256" key="8">
    <source>
        <dbReference type="ARBA" id="ARBA00061188"/>
    </source>
</evidence>
<feature type="binding site" evidence="9">
    <location>
        <position position="226"/>
    </location>
    <ligand>
        <name>Mg(2+)</name>
        <dbReference type="ChEBI" id="CHEBI:18420"/>
        <label>2</label>
    </ligand>
</feature>
<sequence>MTMFKSYIERVAEGQSLSREEARAAFLFIMSGAASDIEIAAFLVALKSRGESVEEIAGGADAMRAHALPLSAPDKAVDTCGTGGDGLGTYNISTAAAIVAAAAGIPVAKHGNRAVSSKSGSCDVLEQLGVCVDGPVERVQESLDQLGICFLLAPRHHGAMRHVAPVRKALGMRTIFNILGPLTNPAGAKRQLIGVYDARWLEPMAKTLGLLGSHHVWVVHGSDGLDELTVTGESMVACFKDGTLSRFTVRPEDVGLRRHSLDALKGGDAAYNAQALRTVLRGEPSAYRDIVLLNAGAALLVGDHVDTLAEGVALAASVIDSGKAQDRLAQWAAFTKGETAHV</sequence>
<feature type="binding site" evidence="9">
    <location>
        <position position="227"/>
    </location>
    <ligand>
        <name>Mg(2+)</name>
        <dbReference type="ChEBI" id="CHEBI:18420"/>
        <label>2</label>
    </ligand>
</feature>
<dbReference type="Gene3D" id="1.20.970.10">
    <property type="entry name" value="Transferase, Pyrimidine Nucleoside Phosphorylase, Chain C"/>
    <property type="match status" value="1"/>
</dbReference>
<dbReference type="InterPro" id="IPR035902">
    <property type="entry name" value="Nuc_phospho_transferase"/>
</dbReference>
<evidence type="ECO:0000259" key="10">
    <source>
        <dbReference type="Pfam" id="PF00591"/>
    </source>
</evidence>
<feature type="binding site" evidence="9">
    <location>
        <begin position="91"/>
        <end position="94"/>
    </location>
    <ligand>
        <name>5-phospho-alpha-D-ribose 1-diphosphate</name>
        <dbReference type="ChEBI" id="CHEBI:58017"/>
    </ligand>
</feature>
<feature type="domain" description="Glycosyl transferase family 3" evidence="10">
    <location>
        <begin position="75"/>
        <end position="325"/>
    </location>
</feature>
<dbReference type="HAMAP" id="MF_00211">
    <property type="entry name" value="TrpD"/>
    <property type="match status" value="1"/>
</dbReference>
<organism evidence="12 13">
    <name type="scientific">Iodidimonas gelatinilytica</name>
    <dbReference type="NCBI Taxonomy" id="1236966"/>
    <lineage>
        <taxon>Bacteria</taxon>
        <taxon>Pseudomonadati</taxon>
        <taxon>Pseudomonadota</taxon>
        <taxon>Alphaproteobacteria</taxon>
        <taxon>Iodidimonadales</taxon>
        <taxon>Iodidimonadaceae</taxon>
        <taxon>Iodidimonas</taxon>
    </lineage>
</organism>
<evidence type="ECO:0000256" key="2">
    <source>
        <dbReference type="ARBA" id="ARBA00022605"/>
    </source>
</evidence>
<evidence type="ECO:0000313" key="13">
    <source>
        <dbReference type="Proteomes" id="UP000322084"/>
    </source>
</evidence>
<dbReference type="InterPro" id="IPR005940">
    <property type="entry name" value="Anthranilate_Pribosyl_Tfrase"/>
</dbReference>
<feature type="binding site" evidence="9">
    <location>
        <position position="167"/>
    </location>
    <ligand>
        <name>anthranilate</name>
        <dbReference type="ChEBI" id="CHEBI:16567"/>
        <label>2</label>
    </ligand>
</feature>
<feature type="domain" description="Glycosyl transferase family 3 N-terminal" evidence="11">
    <location>
        <begin position="5"/>
        <end position="67"/>
    </location>
</feature>
<keyword evidence="9" id="KW-0460">Magnesium</keyword>
<comment type="catalytic activity">
    <reaction evidence="7 9">
        <text>N-(5-phospho-beta-D-ribosyl)anthranilate + diphosphate = 5-phospho-alpha-D-ribose 1-diphosphate + anthranilate</text>
        <dbReference type="Rhea" id="RHEA:11768"/>
        <dbReference type="ChEBI" id="CHEBI:16567"/>
        <dbReference type="ChEBI" id="CHEBI:18277"/>
        <dbReference type="ChEBI" id="CHEBI:33019"/>
        <dbReference type="ChEBI" id="CHEBI:58017"/>
        <dbReference type="EC" id="2.4.2.18"/>
    </reaction>
</comment>
<evidence type="ECO:0000256" key="1">
    <source>
        <dbReference type="ARBA" id="ARBA00004907"/>
    </source>
</evidence>
<feature type="binding site" evidence="9">
    <location>
        <position position="89"/>
    </location>
    <ligand>
        <name>5-phospho-alpha-D-ribose 1-diphosphate</name>
        <dbReference type="ChEBI" id="CHEBI:58017"/>
    </ligand>
</feature>
<dbReference type="EC" id="2.4.2.18" evidence="9"/>
<evidence type="ECO:0000256" key="9">
    <source>
        <dbReference type="HAMAP-Rule" id="MF_00211"/>
    </source>
</evidence>
<feature type="binding site" evidence="9">
    <location>
        <position position="81"/>
    </location>
    <ligand>
        <name>anthranilate</name>
        <dbReference type="ChEBI" id="CHEBI:16567"/>
        <label>1</label>
    </ligand>
</feature>
<comment type="subunit">
    <text evidence="9">Homodimer.</text>
</comment>
<keyword evidence="3 9" id="KW-0328">Glycosyltransferase</keyword>
<dbReference type="GO" id="GO:0004048">
    <property type="term" value="F:anthranilate phosphoribosyltransferase activity"/>
    <property type="evidence" value="ECO:0007669"/>
    <property type="project" value="UniProtKB-UniRule"/>
</dbReference>
<comment type="caution">
    <text evidence="12">The sequence shown here is derived from an EMBL/GenBank/DDBJ whole genome shotgun (WGS) entry which is preliminary data.</text>
</comment>
<comment type="function">
    <text evidence="9">Catalyzes the transfer of the phosphoribosyl group of 5-phosphorylribose-1-pyrophosphate (PRPP) to anthranilate to yield N-(5'-phosphoribosyl)-anthranilate (PRA).</text>
</comment>
<dbReference type="AlphaFoldDB" id="A0A5A7MLH5"/>
<evidence type="ECO:0000256" key="7">
    <source>
        <dbReference type="ARBA" id="ARBA00052328"/>
    </source>
</evidence>
<dbReference type="Pfam" id="PF02885">
    <property type="entry name" value="Glycos_trans_3N"/>
    <property type="match status" value="1"/>
</dbReference>
<keyword evidence="2 9" id="KW-0028">Amino-acid biosynthesis</keyword>
<dbReference type="GO" id="GO:0000287">
    <property type="term" value="F:magnesium ion binding"/>
    <property type="evidence" value="ECO:0007669"/>
    <property type="project" value="UniProtKB-UniRule"/>
</dbReference>
<accession>A0A5A7MLH5</accession>
<keyword evidence="4 9" id="KW-0808">Transferase</keyword>
<dbReference type="NCBIfam" id="TIGR01245">
    <property type="entry name" value="trpD"/>
    <property type="match status" value="1"/>
</dbReference>
<evidence type="ECO:0000256" key="3">
    <source>
        <dbReference type="ARBA" id="ARBA00022676"/>
    </source>
</evidence>
<keyword evidence="6 9" id="KW-0057">Aromatic amino acid biosynthesis</keyword>
<dbReference type="PANTHER" id="PTHR43285">
    <property type="entry name" value="ANTHRANILATE PHOSPHORIBOSYLTRANSFERASE"/>
    <property type="match status" value="1"/>
</dbReference>
<dbReference type="InterPro" id="IPR017459">
    <property type="entry name" value="Glycosyl_Trfase_fam3_N_dom"/>
</dbReference>
<comment type="pathway">
    <text evidence="1 9">Amino-acid biosynthesis; L-tryptophan biosynthesis; L-tryptophan from chorismate: step 2/5.</text>
</comment>
<keyword evidence="9" id="KW-0479">Metal-binding</keyword>
<feature type="binding site" evidence="9">
    <location>
        <position position="112"/>
    </location>
    <ligand>
        <name>anthranilate</name>
        <dbReference type="ChEBI" id="CHEBI:16567"/>
        <label>1</label>
    </ligand>
</feature>
<dbReference type="InterPro" id="IPR036320">
    <property type="entry name" value="Glycosyl_Trfase_fam3_N_dom_sf"/>
</dbReference>
<dbReference type="PANTHER" id="PTHR43285:SF2">
    <property type="entry name" value="ANTHRANILATE PHOSPHORIBOSYLTRANSFERASE"/>
    <property type="match status" value="1"/>
</dbReference>
<evidence type="ECO:0000259" key="11">
    <source>
        <dbReference type="Pfam" id="PF02885"/>
    </source>
</evidence>
<dbReference type="GO" id="GO:0005829">
    <property type="term" value="C:cytosol"/>
    <property type="evidence" value="ECO:0007669"/>
    <property type="project" value="TreeGrafter"/>
</dbReference>
<protein>
    <recommendedName>
        <fullName evidence="9">Anthranilate phosphoribosyltransferase</fullName>
        <ecNumber evidence="9">2.4.2.18</ecNumber>
    </recommendedName>
</protein>
<proteinExistence type="inferred from homology"/>
<comment type="similarity">
    <text evidence="8">In the C-terminal section; belongs to the anthranilate phosphoribosyltransferase family.</text>
</comment>
<feature type="binding site" evidence="9">
    <location>
        <position position="227"/>
    </location>
    <ligand>
        <name>Mg(2+)</name>
        <dbReference type="ChEBI" id="CHEBI:18420"/>
        <label>1</label>
    </ligand>
</feature>
<dbReference type="FunFam" id="3.40.1030.10:FF:000002">
    <property type="entry name" value="Anthranilate phosphoribosyltransferase"/>
    <property type="match status" value="1"/>
</dbReference>
<reference evidence="12 13" key="1">
    <citation type="submission" date="2019-09" db="EMBL/GenBank/DDBJ databases">
        <title>NBRP : Genome information of microbial organism related human and environment.</title>
        <authorList>
            <person name="Hattori M."/>
            <person name="Oshima K."/>
            <person name="Inaba H."/>
            <person name="Suda W."/>
            <person name="Sakamoto M."/>
            <person name="Iino T."/>
            <person name="Kitahara M."/>
            <person name="Oshida Y."/>
            <person name="Iida T."/>
            <person name="Kudo T."/>
            <person name="Itoh T."/>
            <person name="Ohkuma M."/>
        </authorList>
    </citation>
    <scope>NUCLEOTIDE SEQUENCE [LARGE SCALE GENOMIC DNA]</scope>
    <source>
        <strain evidence="12 13">Hi-2</strain>
    </source>
</reference>
<dbReference type="EMBL" id="BKCL01000001">
    <property type="protein sequence ID" value="GEQ96820.1"/>
    <property type="molecule type" value="Genomic_DNA"/>
</dbReference>
<evidence type="ECO:0000256" key="6">
    <source>
        <dbReference type="ARBA" id="ARBA00023141"/>
    </source>
</evidence>
<comment type="caution">
    <text evidence="9">Lacks conserved residue(s) required for the propagation of feature annotation.</text>
</comment>
<evidence type="ECO:0000313" key="12">
    <source>
        <dbReference type="EMBL" id="GEQ96820.1"/>
    </source>
</evidence>
<comment type="cofactor">
    <cofactor evidence="9">
        <name>Mg(2+)</name>
        <dbReference type="ChEBI" id="CHEBI:18420"/>
    </cofactor>
    <text evidence="9">Binds 2 magnesium ions per monomer.</text>
</comment>